<dbReference type="HOGENOM" id="CLU_1789939_0_0_1"/>
<keyword evidence="4" id="KW-1185">Reference proteome</keyword>
<protein>
    <submittedName>
        <fullName evidence="3">Uncharacterized protein</fullName>
    </submittedName>
</protein>
<evidence type="ECO:0000256" key="2">
    <source>
        <dbReference type="SAM" id="Phobius"/>
    </source>
</evidence>
<dbReference type="EnsemblPlants" id="OGLUM03G00060.1">
    <property type="protein sequence ID" value="OGLUM03G00060.1"/>
    <property type="gene ID" value="OGLUM03G00060"/>
</dbReference>
<keyword evidence="2" id="KW-0472">Membrane</keyword>
<dbReference type="Proteomes" id="UP000026961">
    <property type="component" value="Chromosome 3"/>
</dbReference>
<evidence type="ECO:0000256" key="1">
    <source>
        <dbReference type="SAM" id="MobiDB-lite"/>
    </source>
</evidence>
<dbReference type="Gramene" id="OGLUM03G00060.1">
    <property type="protein sequence ID" value="OGLUM03G00060.1"/>
    <property type="gene ID" value="OGLUM03G00060"/>
</dbReference>
<dbReference type="AlphaFoldDB" id="A0A0D9Z0R0"/>
<keyword evidence="2" id="KW-1133">Transmembrane helix</keyword>
<proteinExistence type="predicted"/>
<reference evidence="3" key="1">
    <citation type="submission" date="2015-04" db="UniProtKB">
        <authorList>
            <consortium name="EnsemblPlants"/>
        </authorList>
    </citation>
    <scope>IDENTIFICATION</scope>
</reference>
<sequence length="145" mass="15848">MERSTRAPTRAIATQLNGLIFFFLLNLKHTYDRKRSTGDPTGLRSGENGSTIGIDGDWTPQGDLDDVRGECDDAAITDLALANTSRHERKLEGAGAVRMDVTASRGLGAQRRHEKSLAFNDLTNPVQAPAQHPVDSMIYQQKGQV</sequence>
<evidence type="ECO:0000313" key="4">
    <source>
        <dbReference type="Proteomes" id="UP000026961"/>
    </source>
</evidence>
<evidence type="ECO:0000313" key="3">
    <source>
        <dbReference type="EnsemblPlants" id="OGLUM03G00060.1"/>
    </source>
</evidence>
<reference evidence="3" key="2">
    <citation type="submission" date="2018-05" db="EMBL/GenBank/DDBJ databases">
        <title>OgluRS3 (Oryza glumaepatula Reference Sequence Version 3).</title>
        <authorList>
            <person name="Zhang J."/>
            <person name="Kudrna D."/>
            <person name="Lee S."/>
            <person name="Talag J."/>
            <person name="Welchert J."/>
            <person name="Wing R.A."/>
        </authorList>
    </citation>
    <scope>NUCLEOTIDE SEQUENCE [LARGE SCALE GENOMIC DNA]</scope>
</reference>
<organism evidence="3">
    <name type="scientific">Oryza glumipatula</name>
    <dbReference type="NCBI Taxonomy" id="40148"/>
    <lineage>
        <taxon>Eukaryota</taxon>
        <taxon>Viridiplantae</taxon>
        <taxon>Streptophyta</taxon>
        <taxon>Embryophyta</taxon>
        <taxon>Tracheophyta</taxon>
        <taxon>Spermatophyta</taxon>
        <taxon>Magnoliopsida</taxon>
        <taxon>Liliopsida</taxon>
        <taxon>Poales</taxon>
        <taxon>Poaceae</taxon>
        <taxon>BOP clade</taxon>
        <taxon>Oryzoideae</taxon>
        <taxon>Oryzeae</taxon>
        <taxon>Oryzinae</taxon>
        <taxon>Oryza</taxon>
    </lineage>
</organism>
<feature type="region of interest" description="Disordered" evidence="1">
    <location>
        <begin position="34"/>
        <end position="62"/>
    </location>
</feature>
<keyword evidence="2" id="KW-0812">Transmembrane</keyword>
<feature type="transmembrane region" description="Helical" evidence="2">
    <location>
        <begin position="12"/>
        <end position="27"/>
    </location>
</feature>
<accession>A0A0D9Z0R0</accession>
<name>A0A0D9Z0R0_9ORYZ</name>